<keyword evidence="4" id="KW-1185">Reference proteome</keyword>
<feature type="transmembrane region" description="Helical" evidence="1">
    <location>
        <begin position="12"/>
        <end position="35"/>
    </location>
</feature>
<accession>A0A9P1MER5</accession>
<evidence type="ECO:0000313" key="4">
    <source>
        <dbReference type="Proteomes" id="UP000838763"/>
    </source>
</evidence>
<dbReference type="PANTHER" id="PTHR12277">
    <property type="entry name" value="ALPHA/BETA HYDROLASE DOMAIN-CONTAINING PROTEIN"/>
    <property type="match status" value="1"/>
</dbReference>
<evidence type="ECO:0000259" key="2">
    <source>
        <dbReference type="Pfam" id="PF00561"/>
    </source>
</evidence>
<keyword evidence="1" id="KW-0472">Membrane</keyword>
<name>A0A9P1MER5_9PEZI</name>
<reference evidence="3" key="1">
    <citation type="submission" date="2022-11" db="EMBL/GenBank/DDBJ databases">
        <authorList>
            <person name="Scott C."/>
            <person name="Bruce N."/>
        </authorList>
    </citation>
    <scope>NUCLEOTIDE SEQUENCE</scope>
</reference>
<dbReference type="AlphaFoldDB" id="A0A9P1MER5"/>
<feature type="domain" description="AB hydrolase-1" evidence="2">
    <location>
        <begin position="126"/>
        <end position="233"/>
    </location>
</feature>
<dbReference type="InterPro" id="IPR000073">
    <property type="entry name" value="AB_hydrolase_1"/>
</dbReference>
<dbReference type="InterPro" id="IPR029058">
    <property type="entry name" value="AB_hydrolase_fold"/>
</dbReference>
<sequence length="400" mass="44316">MGVNGASVGQAIGIVLGVPLGLYILFLILGAIPFFQRHFVYAHIFNTLLWDNVDKPEKWGFARNQATPFYLKTPDGQKIYAWHVLPLPLYAKHEEKIATSRKPGVCEDVTKTESFRLLKDDPNAKVIIYFHGNAGHVANGWRTDTYHSLTDTTSYHVLAIDYRGFGRSSGTPTEQGLILDALTAVEWVMKTAQVPSNKIVLFGQSLGTAVASGVAELCADDGHELAGIVLVAGFSTLPTMLTGYRISGYVPVFGPFQWVPLTSRGLQALIYEKWPSGDRLSRVVKQTKSRLRLTLVHAKNDKDIPCHESDKLFKASVSASVPGGLDAAEFEALQKKATRTWEKGVFQRVWRAEPNIVIRQEQFSHGGFLGVVHSHSRTGHNRIMKFAPALLAIMRSFEED</sequence>
<dbReference type="EMBL" id="CALLCH030000019">
    <property type="protein sequence ID" value="CAI4219281.1"/>
    <property type="molecule type" value="Genomic_DNA"/>
</dbReference>
<comment type="caution">
    <text evidence="3">The sequence shown here is derived from an EMBL/GenBank/DDBJ whole genome shotgun (WGS) entry which is preliminary data.</text>
</comment>
<evidence type="ECO:0000256" key="1">
    <source>
        <dbReference type="SAM" id="Phobius"/>
    </source>
</evidence>
<keyword evidence="1" id="KW-1133">Transmembrane helix</keyword>
<dbReference type="PANTHER" id="PTHR12277:SF81">
    <property type="entry name" value="PROTEIN ABHD13"/>
    <property type="match status" value="1"/>
</dbReference>
<dbReference type="SUPFAM" id="SSF53474">
    <property type="entry name" value="alpha/beta-Hydrolases"/>
    <property type="match status" value="1"/>
</dbReference>
<dbReference type="Proteomes" id="UP000838763">
    <property type="component" value="Unassembled WGS sequence"/>
</dbReference>
<dbReference type="OrthoDB" id="446723at2759"/>
<evidence type="ECO:0000313" key="3">
    <source>
        <dbReference type="EMBL" id="CAI4219281.1"/>
    </source>
</evidence>
<dbReference type="Pfam" id="PF00561">
    <property type="entry name" value="Abhydrolase_1"/>
    <property type="match status" value="1"/>
</dbReference>
<dbReference type="Gene3D" id="3.40.50.1820">
    <property type="entry name" value="alpha/beta hydrolase"/>
    <property type="match status" value="1"/>
</dbReference>
<proteinExistence type="predicted"/>
<organism evidence="3 4">
    <name type="scientific">Parascedosporium putredinis</name>
    <dbReference type="NCBI Taxonomy" id="1442378"/>
    <lineage>
        <taxon>Eukaryota</taxon>
        <taxon>Fungi</taxon>
        <taxon>Dikarya</taxon>
        <taxon>Ascomycota</taxon>
        <taxon>Pezizomycotina</taxon>
        <taxon>Sordariomycetes</taxon>
        <taxon>Hypocreomycetidae</taxon>
        <taxon>Microascales</taxon>
        <taxon>Microascaceae</taxon>
        <taxon>Parascedosporium</taxon>
    </lineage>
</organism>
<gene>
    <name evidence="3" type="ORF">PPNO1_LOCUS8848</name>
</gene>
<protein>
    <recommendedName>
        <fullName evidence="2">AB hydrolase-1 domain-containing protein</fullName>
    </recommendedName>
</protein>
<keyword evidence="1" id="KW-0812">Transmembrane</keyword>